<evidence type="ECO:0000313" key="2">
    <source>
        <dbReference type="EMBL" id="CAG9184103.1"/>
    </source>
</evidence>
<sequence>MNTAPLRQYRAPQVAPGDNLVCAVAGEVEVETFTHGAIRWPISTALKIIFCGDLLDALENDSVDVIVQVWEVSPTKVYEWRKLLGIRGHSPGRPRTAAPRKPGAPRLPAGGQRAAHAGADSPPVPMPRYTAPDVRVGDTLHCALAGDVIVAGFWKASELRWPMHRRAAHGSMSLIYCGDLLRALNELHVESLSALWGVRAVTVRAWRRALGIPASDATRLRPSVPAPFRAPQRCEAAIGDTLTCAIAGPSRVVAIGPAPLAWPLRAGTDQHEPIFCGELPAYVLTAPLHEVARVLDVTAATVRDWRAALNPAVKPPAGRAQDPAWQAAIADPAQSIQSIAAQFGVRPAEVGRARAALARRARVPNRGAYPGHTTIDTLLACWPMSARWIAHRCDLLVRELAGYRERKTSLAPAAYRALCALLALSEADGANDADGPLPLPAGRYVLLASDTAEEVVEAYNLLSWDGNVGFCAELVTEAPAHADNEFRYLVFSAPGRFAPHLIVFPREGPSVDLLDEPEGDRSLTGYRGTFPVDADTFALVAGEWERVMTDASLASRAFAHGRDVALLAKLQEAARYFLAHLPATYSSDIISDLM</sequence>
<feature type="region of interest" description="Disordered" evidence="1">
    <location>
        <begin position="89"/>
        <end position="126"/>
    </location>
</feature>
<dbReference type="RefSeq" id="WP_223994150.1">
    <property type="nucleotide sequence ID" value="NZ_CAJZAG010000012.1"/>
</dbReference>
<dbReference type="Proteomes" id="UP000706525">
    <property type="component" value="Unassembled WGS sequence"/>
</dbReference>
<gene>
    <name evidence="2" type="ORF">LMG32289_05510</name>
</gene>
<proteinExistence type="predicted"/>
<evidence type="ECO:0000313" key="3">
    <source>
        <dbReference type="Proteomes" id="UP000706525"/>
    </source>
</evidence>
<accession>A0ABN7ZFX4</accession>
<comment type="caution">
    <text evidence="2">The sequence shown here is derived from an EMBL/GenBank/DDBJ whole genome shotgun (WGS) entry which is preliminary data.</text>
</comment>
<dbReference type="EMBL" id="CAJZAG010000012">
    <property type="protein sequence ID" value="CAG9184103.1"/>
    <property type="molecule type" value="Genomic_DNA"/>
</dbReference>
<name>A0ABN7ZFX4_9BURK</name>
<keyword evidence="3" id="KW-1185">Reference proteome</keyword>
<reference evidence="2 3" key="1">
    <citation type="submission" date="2021-08" db="EMBL/GenBank/DDBJ databases">
        <authorList>
            <person name="Peeters C."/>
        </authorList>
    </citation>
    <scope>NUCLEOTIDE SEQUENCE [LARGE SCALE GENOMIC DNA]</scope>
    <source>
        <strain evidence="2 3">LMG 32289</strain>
    </source>
</reference>
<protein>
    <submittedName>
        <fullName evidence="2">Uncharacterized protein</fullName>
    </submittedName>
</protein>
<evidence type="ECO:0000256" key="1">
    <source>
        <dbReference type="SAM" id="MobiDB-lite"/>
    </source>
</evidence>
<organism evidence="2 3">
    <name type="scientific">Cupriavidus pampae</name>
    <dbReference type="NCBI Taxonomy" id="659251"/>
    <lineage>
        <taxon>Bacteria</taxon>
        <taxon>Pseudomonadati</taxon>
        <taxon>Pseudomonadota</taxon>
        <taxon>Betaproteobacteria</taxon>
        <taxon>Burkholderiales</taxon>
        <taxon>Burkholderiaceae</taxon>
        <taxon>Cupriavidus</taxon>
    </lineage>
</organism>